<dbReference type="Proteomes" id="UP000593568">
    <property type="component" value="Unassembled WGS sequence"/>
</dbReference>
<organism evidence="1 2">
    <name type="scientific">Gossypium trilobum</name>
    <dbReference type="NCBI Taxonomy" id="34281"/>
    <lineage>
        <taxon>Eukaryota</taxon>
        <taxon>Viridiplantae</taxon>
        <taxon>Streptophyta</taxon>
        <taxon>Embryophyta</taxon>
        <taxon>Tracheophyta</taxon>
        <taxon>Spermatophyta</taxon>
        <taxon>Magnoliopsida</taxon>
        <taxon>eudicotyledons</taxon>
        <taxon>Gunneridae</taxon>
        <taxon>Pentapetalae</taxon>
        <taxon>rosids</taxon>
        <taxon>malvids</taxon>
        <taxon>Malvales</taxon>
        <taxon>Malvaceae</taxon>
        <taxon>Malvoideae</taxon>
        <taxon>Gossypium</taxon>
    </lineage>
</organism>
<accession>A0A7J9EZA8</accession>
<comment type="caution">
    <text evidence="1">The sequence shown here is derived from an EMBL/GenBank/DDBJ whole genome shotgun (WGS) entry which is preliminary data.</text>
</comment>
<name>A0A7J9EZA8_9ROSI</name>
<dbReference type="EMBL" id="JABEZW010000010">
    <property type="protein sequence ID" value="MBA0778238.1"/>
    <property type="molecule type" value="Genomic_DNA"/>
</dbReference>
<keyword evidence="2" id="KW-1185">Reference proteome</keyword>
<protein>
    <submittedName>
        <fullName evidence="1">Uncharacterized protein</fullName>
    </submittedName>
</protein>
<proteinExistence type="predicted"/>
<sequence length="72" mass="7838">MSGNKTLRYSTLLSHIFSTLRIKVSKFDQQASVAQASTVPLVTLQTFDAPRSMHEAYPALLAPPSLCTACLL</sequence>
<evidence type="ECO:0000313" key="1">
    <source>
        <dbReference type="EMBL" id="MBA0778238.1"/>
    </source>
</evidence>
<dbReference type="AlphaFoldDB" id="A0A7J9EZA8"/>
<reference evidence="1 2" key="1">
    <citation type="journal article" date="2019" name="Genome Biol. Evol.">
        <title>Insights into the evolution of the New World diploid cottons (Gossypium, subgenus Houzingenia) based on genome sequencing.</title>
        <authorList>
            <person name="Grover C.E."/>
            <person name="Arick M.A. 2nd"/>
            <person name="Thrash A."/>
            <person name="Conover J.L."/>
            <person name="Sanders W.S."/>
            <person name="Peterson D.G."/>
            <person name="Frelichowski J.E."/>
            <person name="Scheffler J.A."/>
            <person name="Scheffler B.E."/>
            <person name="Wendel J.F."/>
        </authorList>
    </citation>
    <scope>NUCLEOTIDE SEQUENCE [LARGE SCALE GENOMIC DNA]</scope>
    <source>
        <strain evidence="1">8</strain>
        <tissue evidence="1">Leaf</tissue>
    </source>
</reference>
<evidence type="ECO:0000313" key="2">
    <source>
        <dbReference type="Proteomes" id="UP000593568"/>
    </source>
</evidence>
<gene>
    <name evidence="1" type="ORF">Gotri_006129</name>
</gene>